<organism evidence="2 3">
    <name type="scientific">Sporolactobacillus mangiferae</name>
    <dbReference type="NCBI Taxonomy" id="2940498"/>
    <lineage>
        <taxon>Bacteria</taxon>
        <taxon>Bacillati</taxon>
        <taxon>Bacillota</taxon>
        <taxon>Bacilli</taxon>
        <taxon>Bacillales</taxon>
        <taxon>Sporolactobacillaceae</taxon>
        <taxon>Sporolactobacillus</taxon>
    </lineage>
</organism>
<proteinExistence type="predicted"/>
<accession>A0ABT0MAM1</accession>
<keyword evidence="1" id="KW-0411">Iron-sulfur</keyword>
<keyword evidence="1" id="KW-0004">4Fe-4S</keyword>
<evidence type="ECO:0000256" key="1">
    <source>
        <dbReference type="ARBA" id="ARBA00022485"/>
    </source>
</evidence>
<dbReference type="Proteomes" id="UP001203004">
    <property type="component" value="Unassembled WGS sequence"/>
</dbReference>
<reference evidence="2 3" key="1">
    <citation type="submission" date="2022-05" db="EMBL/GenBank/DDBJ databases">
        <title>Sporolactobacillus sp nov CPB3-1, isolated from tree bark (Mangifera indica L.).</title>
        <authorList>
            <person name="Phuengjayaem S."/>
            <person name="Tanasupawat S."/>
        </authorList>
    </citation>
    <scope>NUCLEOTIDE SEQUENCE [LARGE SCALE GENOMIC DNA]</scope>
    <source>
        <strain evidence="2 3">CPB3-1</strain>
    </source>
</reference>
<gene>
    <name evidence="2" type="ORF">M3N64_08155</name>
</gene>
<evidence type="ECO:0000313" key="3">
    <source>
        <dbReference type="Proteomes" id="UP001203004"/>
    </source>
</evidence>
<comment type="caution">
    <text evidence="2">The sequence shown here is derived from an EMBL/GenBank/DDBJ whole genome shotgun (WGS) entry which is preliminary data.</text>
</comment>
<dbReference type="EMBL" id="JAMAST010000008">
    <property type="protein sequence ID" value="MCL1631923.1"/>
    <property type="molecule type" value="Genomic_DNA"/>
</dbReference>
<keyword evidence="1" id="KW-0479">Metal-binding</keyword>
<dbReference type="InterPro" id="IPR004453">
    <property type="entry name" value="QueG"/>
</dbReference>
<dbReference type="Pfam" id="PF13484">
    <property type="entry name" value="Fer4_16"/>
    <property type="match status" value="1"/>
</dbReference>
<dbReference type="PANTHER" id="PTHR30002">
    <property type="entry name" value="EPOXYQUEUOSINE REDUCTASE"/>
    <property type="match status" value="1"/>
</dbReference>
<protein>
    <submittedName>
        <fullName evidence="2">Epoxyqueuosine reductase</fullName>
    </submittedName>
</protein>
<evidence type="ECO:0000313" key="2">
    <source>
        <dbReference type="EMBL" id="MCL1631923.1"/>
    </source>
</evidence>
<keyword evidence="1" id="KW-0408">Iron</keyword>
<sequence>MVSIAHKIKQKALELGYEKCGIISVEKLGGYKEKLEERIQKIPESGGFYQGQQRLVKFQEEFPWAKSVVVLAVPYCGYHIPKVVRGHIAKKYLLDTRIDENTKEYQNSTALEKYMNELGVKTATNRKFGVVGLRWAAMQAGLGLVRRNNFFYTESGSYVNIEAFLTDRDMELIDTTELPPCPQNCDRCIKACPTASLCEAYTMNPLKCVSFLTTFGGRDLTKDPLAAKLGDWIYGCDVCQDVCPMNHQKWIGNEEFPGLAELSDTLTVEHILRMDEQYYKERIQPKFFYLAPDELWKWQINALNYIDNVYEDKYRTLVLEACSSAYPKVRDMANTISQKHGLL</sequence>
<dbReference type="RefSeq" id="WP_249100880.1">
    <property type="nucleotide sequence ID" value="NZ_JAMAST010000008.1"/>
</dbReference>
<dbReference type="SUPFAM" id="SSF54862">
    <property type="entry name" value="4Fe-4S ferredoxins"/>
    <property type="match status" value="1"/>
</dbReference>
<name>A0ABT0MAM1_9BACL</name>
<keyword evidence="3" id="KW-1185">Reference proteome</keyword>
<dbReference type="PANTHER" id="PTHR30002:SF4">
    <property type="entry name" value="EPOXYQUEUOSINE REDUCTASE"/>
    <property type="match status" value="1"/>
</dbReference>